<dbReference type="InterPro" id="IPR036259">
    <property type="entry name" value="MFS_trans_sf"/>
</dbReference>
<organism evidence="8 9">
    <name type="scientific">Aspergillus fijiensis CBS 313.89</name>
    <dbReference type="NCBI Taxonomy" id="1448319"/>
    <lineage>
        <taxon>Eukaryota</taxon>
        <taxon>Fungi</taxon>
        <taxon>Dikarya</taxon>
        <taxon>Ascomycota</taxon>
        <taxon>Pezizomycotina</taxon>
        <taxon>Eurotiomycetes</taxon>
        <taxon>Eurotiomycetidae</taxon>
        <taxon>Eurotiales</taxon>
        <taxon>Aspergillaceae</taxon>
        <taxon>Aspergillus</taxon>
    </lineage>
</organism>
<dbReference type="InterPro" id="IPR020846">
    <property type="entry name" value="MFS_dom"/>
</dbReference>
<feature type="transmembrane region" description="Helical" evidence="6">
    <location>
        <begin position="310"/>
        <end position="331"/>
    </location>
</feature>
<dbReference type="GO" id="GO:0022857">
    <property type="term" value="F:transmembrane transporter activity"/>
    <property type="evidence" value="ECO:0007669"/>
    <property type="project" value="InterPro"/>
</dbReference>
<evidence type="ECO:0000256" key="4">
    <source>
        <dbReference type="ARBA" id="ARBA00023136"/>
    </source>
</evidence>
<dbReference type="Proteomes" id="UP000249789">
    <property type="component" value="Unassembled WGS sequence"/>
</dbReference>
<feature type="transmembrane region" description="Helical" evidence="6">
    <location>
        <begin position="241"/>
        <end position="262"/>
    </location>
</feature>
<evidence type="ECO:0000256" key="1">
    <source>
        <dbReference type="ARBA" id="ARBA00004141"/>
    </source>
</evidence>
<dbReference type="PANTHER" id="PTHR23501">
    <property type="entry name" value="MAJOR FACILITATOR SUPERFAMILY"/>
    <property type="match status" value="1"/>
</dbReference>
<comment type="subcellular location">
    <subcellularLocation>
        <location evidence="1">Membrane</location>
        <topology evidence="1">Multi-pass membrane protein</topology>
    </subcellularLocation>
</comment>
<feature type="compositionally biased region" description="Acidic residues" evidence="5">
    <location>
        <begin position="95"/>
        <end position="105"/>
    </location>
</feature>
<evidence type="ECO:0000256" key="6">
    <source>
        <dbReference type="SAM" id="Phobius"/>
    </source>
</evidence>
<evidence type="ECO:0000313" key="9">
    <source>
        <dbReference type="Proteomes" id="UP000249789"/>
    </source>
</evidence>
<keyword evidence="4 6" id="KW-0472">Membrane</keyword>
<dbReference type="PANTHER" id="PTHR23501:SF198">
    <property type="entry name" value="AZOLE RESISTANCE PROTEIN 1-RELATED"/>
    <property type="match status" value="1"/>
</dbReference>
<keyword evidence="9" id="KW-1185">Reference proteome</keyword>
<evidence type="ECO:0000256" key="2">
    <source>
        <dbReference type="ARBA" id="ARBA00022692"/>
    </source>
</evidence>
<feature type="transmembrane region" description="Helical" evidence="6">
    <location>
        <begin position="447"/>
        <end position="467"/>
    </location>
</feature>
<dbReference type="VEuPathDB" id="FungiDB:BO72DRAFT_405161"/>
<dbReference type="GO" id="GO:0005886">
    <property type="term" value="C:plasma membrane"/>
    <property type="evidence" value="ECO:0007669"/>
    <property type="project" value="TreeGrafter"/>
</dbReference>
<dbReference type="PROSITE" id="PS50850">
    <property type="entry name" value="MFS"/>
    <property type="match status" value="1"/>
</dbReference>
<dbReference type="OrthoDB" id="1405469at2759"/>
<dbReference type="CDD" id="cd17502">
    <property type="entry name" value="MFS_Azr1_MDR_like"/>
    <property type="match status" value="1"/>
</dbReference>
<keyword evidence="3 6" id="KW-1133">Transmembrane helix</keyword>
<dbReference type="SUPFAM" id="SSF103473">
    <property type="entry name" value="MFS general substrate transporter"/>
    <property type="match status" value="1"/>
</dbReference>
<evidence type="ECO:0000259" key="7">
    <source>
        <dbReference type="PROSITE" id="PS50850"/>
    </source>
</evidence>
<accession>A0A8G1RP18</accession>
<dbReference type="GeneID" id="63859610"/>
<feature type="transmembrane region" description="Helical" evidence="6">
    <location>
        <begin position="343"/>
        <end position="360"/>
    </location>
</feature>
<gene>
    <name evidence="8" type="ORF">BO72DRAFT_405161</name>
</gene>
<reference evidence="8 9" key="1">
    <citation type="submission" date="2018-02" db="EMBL/GenBank/DDBJ databases">
        <title>The genomes of Aspergillus section Nigri reveals drivers in fungal speciation.</title>
        <authorList>
            <consortium name="DOE Joint Genome Institute"/>
            <person name="Vesth T.C."/>
            <person name="Nybo J."/>
            <person name="Theobald S."/>
            <person name="Brandl J."/>
            <person name="Frisvad J.C."/>
            <person name="Nielsen K.F."/>
            <person name="Lyhne E.K."/>
            <person name="Kogle M.E."/>
            <person name="Kuo A."/>
            <person name="Riley R."/>
            <person name="Clum A."/>
            <person name="Nolan M."/>
            <person name="Lipzen A."/>
            <person name="Salamov A."/>
            <person name="Henrissat B."/>
            <person name="Wiebenga A."/>
            <person name="De vries R.P."/>
            <person name="Grigoriev I.V."/>
            <person name="Mortensen U.H."/>
            <person name="Andersen M.R."/>
            <person name="Baker S.E."/>
        </authorList>
    </citation>
    <scope>NUCLEOTIDE SEQUENCE [LARGE SCALE GENOMIC DNA]</scope>
    <source>
        <strain evidence="8 9">CBS 313.89</strain>
    </source>
</reference>
<protein>
    <submittedName>
        <fullName evidence="8">MFS general substrate transporter</fullName>
    </submittedName>
</protein>
<feature type="domain" description="Major facilitator superfamily (MFS) profile" evidence="7">
    <location>
        <begin position="118"/>
        <end position="605"/>
    </location>
</feature>
<dbReference type="RefSeq" id="XP_040800860.1">
    <property type="nucleotide sequence ID" value="XM_040942277.1"/>
</dbReference>
<evidence type="ECO:0000313" key="8">
    <source>
        <dbReference type="EMBL" id="RAK76850.1"/>
    </source>
</evidence>
<feature type="transmembrane region" description="Helical" evidence="6">
    <location>
        <begin position="182"/>
        <end position="201"/>
    </location>
</feature>
<name>A0A8G1RP18_9EURO</name>
<evidence type="ECO:0000256" key="5">
    <source>
        <dbReference type="SAM" id="MobiDB-lite"/>
    </source>
</evidence>
<feature type="compositionally biased region" description="Polar residues" evidence="5">
    <location>
        <begin position="85"/>
        <end position="94"/>
    </location>
</feature>
<dbReference type="Gene3D" id="1.20.1720.10">
    <property type="entry name" value="Multidrug resistance protein D"/>
    <property type="match status" value="1"/>
</dbReference>
<feature type="transmembrane region" description="Helical" evidence="6">
    <location>
        <begin position="417"/>
        <end position="435"/>
    </location>
</feature>
<feature type="transmembrane region" description="Helical" evidence="6">
    <location>
        <begin position="268"/>
        <end position="290"/>
    </location>
</feature>
<keyword evidence="2 6" id="KW-0812">Transmembrane</keyword>
<sequence length="613" mass="65731">MLQIASACPGLRGKPYAVPHPSRRGRSLPSPSLPFTPLHFALLSSHWKIIFILPINSMDRPQVSPMPIADTTPQTTLHNPEKSQDVSQARSDTLSEQEQEGEEEEAGTYAQGLPLLLIYLSLCLCVILVGLDATILTTAIPSITDEFGSVQDVGWYDAAFRLTSCMSQLSQGKLYDNYSLKWVFLLNMILFEAGILVSGLAPSSLVFIVGRAITGLGFSGISQGCMVIVAMSTPLRKRATFLGLISASEYTAMAAAPIIGGALTSTLSWRWCFYINLPAAAAPAAMILLLKLPQMPSGSRKSQVERLRELDLLGCFFFAPAVLCLLLALQWGGETYSWDNSRIIALLVLAPIVFAVFCFIQHWKQDSAMLPPRIIKKRVILAGALFSLSLSACRAIVQYYLAIWFQTVRGATALQSGIYTLPLVIAILVSAMVAGRFMSATGIYTPIMIPAGLLVVAGIAMMTRFSTTTPKGLWIPSLILLGIGSGSSVSIPFIAAQAVLSLGDLSAGMALMTFSQDLGEAVFISIAQAVFLNRLSSSLQVTAPDLDPESVIHLGATNLQGKIPSQDVAAVAFSYNLAVRSTFYLAVALAGLLVITAIPLQKTTLMGGRRSSS</sequence>
<dbReference type="Pfam" id="PF07690">
    <property type="entry name" value="MFS_1"/>
    <property type="match status" value="1"/>
</dbReference>
<feature type="transmembrane region" description="Helical" evidence="6">
    <location>
        <begin position="380"/>
        <end position="405"/>
    </location>
</feature>
<proteinExistence type="predicted"/>
<feature type="region of interest" description="Disordered" evidence="5">
    <location>
        <begin position="63"/>
        <end position="105"/>
    </location>
</feature>
<feature type="transmembrane region" description="Helical" evidence="6">
    <location>
        <begin position="473"/>
        <end position="495"/>
    </location>
</feature>
<feature type="transmembrane region" description="Helical" evidence="6">
    <location>
        <begin position="116"/>
        <end position="136"/>
    </location>
</feature>
<dbReference type="InterPro" id="IPR011701">
    <property type="entry name" value="MFS"/>
</dbReference>
<dbReference type="EMBL" id="KZ824646">
    <property type="protein sequence ID" value="RAK76850.1"/>
    <property type="molecule type" value="Genomic_DNA"/>
</dbReference>
<dbReference type="AlphaFoldDB" id="A0A8G1RP18"/>
<feature type="transmembrane region" description="Helical" evidence="6">
    <location>
        <begin position="583"/>
        <end position="600"/>
    </location>
</feature>
<feature type="transmembrane region" description="Helical" evidence="6">
    <location>
        <begin position="207"/>
        <end position="229"/>
    </location>
</feature>
<evidence type="ECO:0000256" key="3">
    <source>
        <dbReference type="ARBA" id="ARBA00022989"/>
    </source>
</evidence>
<dbReference type="Gene3D" id="1.20.1250.20">
    <property type="entry name" value="MFS general substrate transporter like domains"/>
    <property type="match status" value="1"/>
</dbReference>